<evidence type="ECO:0000256" key="7">
    <source>
        <dbReference type="HAMAP-Rule" id="MF_01201"/>
    </source>
</evidence>
<feature type="binding site" evidence="7 9">
    <location>
        <position position="306"/>
    </location>
    <ligand>
        <name>substrate</name>
    </ligand>
</feature>
<dbReference type="FunFam" id="2.40.37.10:FF:000002">
    <property type="entry name" value="Alanine racemase"/>
    <property type="match status" value="1"/>
</dbReference>
<dbReference type="FunFam" id="3.20.20.10:FF:000002">
    <property type="entry name" value="Alanine racemase"/>
    <property type="match status" value="1"/>
</dbReference>
<dbReference type="InterPro" id="IPR029066">
    <property type="entry name" value="PLP-binding_barrel"/>
</dbReference>
<evidence type="ECO:0000256" key="2">
    <source>
        <dbReference type="ARBA" id="ARBA00001933"/>
    </source>
</evidence>
<dbReference type="OrthoDB" id="9813814at2"/>
<evidence type="ECO:0000313" key="11">
    <source>
        <dbReference type="EMBL" id="ATX76239.1"/>
    </source>
</evidence>
<feature type="active site" description="Proton acceptor; specific for L-alanine" evidence="7">
    <location>
        <position position="258"/>
    </location>
</feature>
<dbReference type="HAMAP" id="MF_01201">
    <property type="entry name" value="Ala_racemase"/>
    <property type="match status" value="1"/>
</dbReference>
<keyword evidence="12" id="KW-1185">Reference proteome</keyword>
<comment type="pathway">
    <text evidence="7">Amino-acid biosynthesis; D-alanine biosynthesis; D-alanine from L-alanine: step 1/1.</text>
</comment>
<comment type="function">
    <text evidence="7">Catalyzes the interconversion of L-alanine and D-alanine. May also act on other amino acids.</text>
</comment>
<name>A0A2K8KQB8_9GAMM</name>
<evidence type="ECO:0000259" key="10">
    <source>
        <dbReference type="SMART" id="SM01005"/>
    </source>
</evidence>
<reference evidence="11 12" key="1">
    <citation type="journal article" date="2017" name="Environ. Microbiol.">
        <title>Genomic and physiological analyses of 'Reinekea forsetii' reveal a versatile opportunistic lifestyle during spring algae blooms.</title>
        <authorList>
            <person name="Avci B."/>
            <person name="Hahnke R.L."/>
            <person name="Chafee M."/>
            <person name="Fischer T."/>
            <person name="Gruber-Vodicka H."/>
            <person name="Tegetmeyer H.E."/>
            <person name="Harder J."/>
            <person name="Fuchs B.M."/>
            <person name="Amann R.I."/>
            <person name="Teeling H."/>
        </authorList>
    </citation>
    <scope>NUCLEOTIDE SEQUENCE [LARGE SCALE GENOMIC DNA]</scope>
    <source>
        <strain evidence="11 12">Hel1_31_D35</strain>
    </source>
</reference>
<comment type="catalytic activity">
    <reaction evidence="1 7">
        <text>L-alanine = D-alanine</text>
        <dbReference type="Rhea" id="RHEA:20249"/>
        <dbReference type="ChEBI" id="CHEBI:57416"/>
        <dbReference type="ChEBI" id="CHEBI:57972"/>
        <dbReference type="EC" id="5.1.1.1"/>
    </reaction>
</comment>
<dbReference type="NCBIfam" id="TIGR00492">
    <property type="entry name" value="alr"/>
    <property type="match status" value="1"/>
</dbReference>
<dbReference type="SUPFAM" id="SSF51419">
    <property type="entry name" value="PLP-binding barrel"/>
    <property type="match status" value="1"/>
</dbReference>
<dbReference type="GO" id="GO:0005829">
    <property type="term" value="C:cytosol"/>
    <property type="evidence" value="ECO:0007669"/>
    <property type="project" value="TreeGrafter"/>
</dbReference>
<dbReference type="Proteomes" id="UP000229757">
    <property type="component" value="Chromosome"/>
</dbReference>
<evidence type="ECO:0000256" key="6">
    <source>
        <dbReference type="ARBA" id="ARBA00023235"/>
    </source>
</evidence>
<evidence type="ECO:0000313" key="12">
    <source>
        <dbReference type="Proteomes" id="UP000229757"/>
    </source>
</evidence>
<evidence type="ECO:0000256" key="4">
    <source>
        <dbReference type="ARBA" id="ARBA00013089"/>
    </source>
</evidence>
<dbReference type="Pfam" id="PF01168">
    <property type="entry name" value="Ala_racemase_N"/>
    <property type="match status" value="1"/>
</dbReference>
<dbReference type="InterPro" id="IPR001608">
    <property type="entry name" value="Ala_racemase_N"/>
</dbReference>
<evidence type="ECO:0000256" key="5">
    <source>
        <dbReference type="ARBA" id="ARBA00022898"/>
    </source>
</evidence>
<dbReference type="Gene3D" id="3.20.20.10">
    <property type="entry name" value="Alanine racemase"/>
    <property type="match status" value="1"/>
</dbReference>
<accession>A0A2K8KQB8</accession>
<dbReference type="KEGG" id="rfo:REIFOR_01089"/>
<dbReference type="GO" id="GO:0030170">
    <property type="term" value="F:pyridoxal phosphate binding"/>
    <property type="evidence" value="ECO:0007669"/>
    <property type="project" value="UniProtKB-UniRule"/>
</dbReference>
<dbReference type="GO" id="GO:0008784">
    <property type="term" value="F:alanine racemase activity"/>
    <property type="evidence" value="ECO:0007669"/>
    <property type="project" value="UniProtKB-UniRule"/>
</dbReference>
<protein>
    <recommendedName>
        <fullName evidence="4 7">Alanine racemase</fullName>
        <ecNumber evidence="4 7">5.1.1.1</ecNumber>
    </recommendedName>
</protein>
<comment type="similarity">
    <text evidence="3 7">Belongs to the alanine racemase family.</text>
</comment>
<evidence type="ECO:0000256" key="3">
    <source>
        <dbReference type="ARBA" id="ARBA00007880"/>
    </source>
</evidence>
<dbReference type="InterPro" id="IPR000821">
    <property type="entry name" value="Ala_racemase"/>
</dbReference>
<comment type="cofactor">
    <cofactor evidence="2 7 8">
        <name>pyridoxal 5'-phosphate</name>
        <dbReference type="ChEBI" id="CHEBI:597326"/>
    </cofactor>
</comment>
<feature type="active site" description="Proton acceptor; specific for D-alanine" evidence="7">
    <location>
        <position position="35"/>
    </location>
</feature>
<dbReference type="AlphaFoldDB" id="A0A2K8KQB8"/>
<dbReference type="InterPro" id="IPR011079">
    <property type="entry name" value="Ala_racemase_C"/>
</dbReference>
<dbReference type="EC" id="5.1.1.1" evidence="4 7"/>
<dbReference type="PROSITE" id="PS00395">
    <property type="entry name" value="ALANINE_RACEMASE"/>
    <property type="match status" value="1"/>
</dbReference>
<evidence type="ECO:0000256" key="1">
    <source>
        <dbReference type="ARBA" id="ARBA00000316"/>
    </source>
</evidence>
<dbReference type="RefSeq" id="WP_100256593.1">
    <property type="nucleotide sequence ID" value="NZ_CP011797.1"/>
</dbReference>
<dbReference type="PANTHER" id="PTHR30511">
    <property type="entry name" value="ALANINE RACEMASE"/>
    <property type="match status" value="1"/>
</dbReference>
<dbReference type="InterPro" id="IPR009006">
    <property type="entry name" value="Ala_racemase/Decarboxylase_C"/>
</dbReference>
<feature type="binding site" evidence="7 9">
    <location>
        <position position="134"/>
    </location>
    <ligand>
        <name>substrate</name>
    </ligand>
</feature>
<feature type="domain" description="Alanine racemase C-terminal" evidence="10">
    <location>
        <begin position="237"/>
        <end position="359"/>
    </location>
</feature>
<dbReference type="Gene3D" id="2.40.37.10">
    <property type="entry name" value="Lyase, Ornithine Decarboxylase, Chain A, domain 1"/>
    <property type="match status" value="1"/>
</dbReference>
<dbReference type="PANTHER" id="PTHR30511:SF0">
    <property type="entry name" value="ALANINE RACEMASE, CATABOLIC-RELATED"/>
    <property type="match status" value="1"/>
</dbReference>
<dbReference type="SUPFAM" id="SSF50621">
    <property type="entry name" value="Alanine racemase C-terminal domain-like"/>
    <property type="match status" value="1"/>
</dbReference>
<feature type="modified residue" description="N6-(pyridoxal phosphate)lysine" evidence="7 8">
    <location>
        <position position="35"/>
    </location>
</feature>
<evidence type="ECO:0000256" key="9">
    <source>
        <dbReference type="PIRSR" id="PIRSR600821-52"/>
    </source>
</evidence>
<proteinExistence type="inferred from homology"/>
<dbReference type="PRINTS" id="PR00992">
    <property type="entry name" value="ALARACEMASE"/>
</dbReference>
<gene>
    <name evidence="11" type="ORF">REIFOR_01089</name>
</gene>
<keyword evidence="6 7" id="KW-0413">Isomerase</keyword>
<sequence>MNRGTQAQIDPTAWQHNVQCVREWAPQARVWAVVKANAYGHGVERAAQALSSADGYAVATLGEAIELRRLQPHHPILLLEGVNRAEQLADVVACQLQTVVHCQTQLDQIRQSTAQRLDTQPLVVWLKVDTGMHRLGFAPSDLASARSLLANCPGVQLEGVMTHLACADALDQPEPTLQQLALFDACVRPGDRLSIANSAAVIGWPQTHNDWVRPGIMLYGSSPFAERNGVDLGLRPVMTLTAPVLAVRTVLAGEAIGYGHVWRAERDSRIATVAIGYGDGYPRQAPNGTPIWLNGQTVPLAGRVSMDMLMIDVTDLDRVSVGDMTELWGKRLSVDEVARAIGTIGYELLTRVTARVERV</sequence>
<dbReference type="Pfam" id="PF00842">
    <property type="entry name" value="Ala_racemase_C"/>
    <property type="match status" value="1"/>
</dbReference>
<dbReference type="UniPathway" id="UPA00042">
    <property type="reaction ID" value="UER00497"/>
</dbReference>
<dbReference type="GO" id="GO:0030632">
    <property type="term" value="P:D-alanine biosynthetic process"/>
    <property type="evidence" value="ECO:0007669"/>
    <property type="project" value="UniProtKB-UniRule"/>
</dbReference>
<organism evidence="11 12">
    <name type="scientific">Reinekea forsetii</name>
    <dbReference type="NCBI Taxonomy" id="1336806"/>
    <lineage>
        <taxon>Bacteria</taxon>
        <taxon>Pseudomonadati</taxon>
        <taxon>Pseudomonadota</taxon>
        <taxon>Gammaproteobacteria</taxon>
        <taxon>Oceanospirillales</taxon>
        <taxon>Saccharospirillaceae</taxon>
        <taxon>Reinekea</taxon>
    </lineage>
</organism>
<dbReference type="EMBL" id="CP011797">
    <property type="protein sequence ID" value="ATX76239.1"/>
    <property type="molecule type" value="Genomic_DNA"/>
</dbReference>
<dbReference type="CDD" id="cd06827">
    <property type="entry name" value="PLPDE_III_AR_proteobact"/>
    <property type="match status" value="1"/>
</dbReference>
<keyword evidence="5 7" id="KW-0663">Pyridoxal phosphate</keyword>
<dbReference type="SMART" id="SM01005">
    <property type="entry name" value="Ala_racemase_C"/>
    <property type="match status" value="1"/>
</dbReference>
<evidence type="ECO:0000256" key="8">
    <source>
        <dbReference type="PIRSR" id="PIRSR600821-50"/>
    </source>
</evidence>
<dbReference type="InterPro" id="IPR020622">
    <property type="entry name" value="Ala_racemase_pyridoxalP-BS"/>
</dbReference>